<dbReference type="AlphaFoldDB" id="A0A1I0N2A7"/>
<organism evidence="2 3">
    <name type="scientific">Roseivirga pacifica</name>
    <dbReference type="NCBI Taxonomy" id="1267423"/>
    <lineage>
        <taxon>Bacteria</taxon>
        <taxon>Pseudomonadati</taxon>
        <taxon>Bacteroidota</taxon>
        <taxon>Cytophagia</taxon>
        <taxon>Cytophagales</taxon>
        <taxon>Roseivirgaceae</taxon>
        <taxon>Roseivirga</taxon>
    </lineage>
</organism>
<evidence type="ECO:0008006" key="4">
    <source>
        <dbReference type="Google" id="ProtNLM"/>
    </source>
</evidence>
<proteinExistence type="predicted"/>
<feature type="transmembrane region" description="Helical" evidence="1">
    <location>
        <begin position="102"/>
        <end position="119"/>
    </location>
</feature>
<dbReference type="OrthoDB" id="976812at2"/>
<feature type="transmembrane region" description="Helical" evidence="1">
    <location>
        <begin position="224"/>
        <end position="242"/>
    </location>
</feature>
<gene>
    <name evidence="2" type="ORF">SAMN05216290_0865</name>
</gene>
<dbReference type="Proteomes" id="UP000199437">
    <property type="component" value="Unassembled WGS sequence"/>
</dbReference>
<dbReference type="EMBL" id="FOIR01000001">
    <property type="protein sequence ID" value="SEV94955.1"/>
    <property type="molecule type" value="Genomic_DNA"/>
</dbReference>
<evidence type="ECO:0000313" key="3">
    <source>
        <dbReference type="Proteomes" id="UP000199437"/>
    </source>
</evidence>
<accession>A0A1I0N2A7</accession>
<keyword evidence="1" id="KW-1133">Transmembrane helix</keyword>
<keyword evidence="1" id="KW-0472">Membrane</keyword>
<feature type="transmembrane region" description="Helical" evidence="1">
    <location>
        <begin position="131"/>
        <end position="148"/>
    </location>
</feature>
<evidence type="ECO:0000313" key="2">
    <source>
        <dbReference type="EMBL" id="SEV94955.1"/>
    </source>
</evidence>
<dbReference type="GeneID" id="99985604"/>
<feature type="transmembrane region" description="Helical" evidence="1">
    <location>
        <begin position="12"/>
        <end position="30"/>
    </location>
</feature>
<name>A0A1I0N2A7_9BACT</name>
<feature type="transmembrane region" description="Helical" evidence="1">
    <location>
        <begin position="77"/>
        <end position="96"/>
    </location>
</feature>
<feature type="transmembrane region" description="Helical" evidence="1">
    <location>
        <begin position="198"/>
        <end position="218"/>
    </location>
</feature>
<feature type="transmembrane region" description="Helical" evidence="1">
    <location>
        <begin position="36"/>
        <end position="56"/>
    </location>
</feature>
<keyword evidence="1" id="KW-0812">Transmembrane</keyword>
<reference evidence="3" key="1">
    <citation type="submission" date="2016-10" db="EMBL/GenBank/DDBJ databases">
        <authorList>
            <person name="Varghese N."/>
            <person name="Submissions S."/>
        </authorList>
    </citation>
    <scope>NUCLEOTIDE SEQUENCE [LARGE SCALE GENOMIC DNA]</scope>
    <source>
        <strain evidence="3">CGMCC 1.12402</strain>
    </source>
</reference>
<evidence type="ECO:0000256" key="1">
    <source>
        <dbReference type="SAM" id="Phobius"/>
    </source>
</evidence>
<feature type="transmembrane region" description="Helical" evidence="1">
    <location>
        <begin position="154"/>
        <end position="177"/>
    </location>
</feature>
<protein>
    <recommendedName>
        <fullName evidence="4">UbiA prenyltransferase family protein</fullName>
    </recommendedName>
</protein>
<keyword evidence="3" id="KW-1185">Reference proteome</keyword>
<dbReference type="STRING" id="1267423.SAMN05216290_0865"/>
<sequence>MLRVIHFVQNLSLDITAGAVISALFLSEIMGVTMDGAMAIGLAVAIWLIYTFDHLSDAYRTKGSATNPRHAFHQRHFKLMVALAVLVFGLGVYNLFFLPKSTLILGCVLVALSGLYFLYITFVRKHSSKELFAAFVYTAGIATAPISQLQVFTLLPMLVVGCFFLLAYANLLLIPIFEEGVDSRDGKHSIVTRLGGPTVKKLIGVLLVIGLGLNQVAFFQLQEIKPYLILLLMHLTILVILIKPEWFRKFQLYRILSDGIFFLPALMFV</sequence>
<dbReference type="RefSeq" id="WP_090257208.1">
    <property type="nucleotide sequence ID" value="NZ_FOIR01000001.1"/>
</dbReference>